<dbReference type="GO" id="GO:0015562">
    <property type="term" value="F:efflux transmembrane transporter activity"/>
    <property type="evidence" value="ECO:0007669"/>
    <property type="project" value="TreeGrafter"/>
</dbReference>
<dbReference type="STRING" id="349064.SAMN05660429_01030"/>
<name>A0A1I0BR83_THASX</name>
<dbReference type="RefSeq" id="WP_093328235.1">
    <property type="nucleotide sequence ID" value="NZ_AP027363.1"/>
</dbReference>
<keyword evidence="2" id="KW-0472">Membrane</keyword>
<gene>
    <name evidence="3" type="ORF">SAMN05660429_01030</name>
</gene>
<feature type="coiled-coil region" evidence="1">
    <location>
        <begin position="104"/>
        <end position="160"/>
    </location>
</feature>
<evidence type="ECO:0000256" key="1">
    <source>
        <dbReference type="SAM" id="Coils"/>
    </source>
</evidence>
<proteinExistence type="predicted"/>
<dbReference type="AlphaFoldDB" id="A0A1I0BR83"/>
<organism evidence="3 4">
    <name type="scientific">Thalassotalea agarivorans</name>
    <name type="common">Thalassomonas agarivorans</name>
    <dbReference type="NCBI Taxonomy" id="349064"/>
    <lineage>
        <taxon>Bacteria</taxon>
        <taxon>Pseudomonadati</taxon>
        <taxon>Pseudomonadota</taxon>
        <taxon>Gammaproteobacteria</taxon>
        <taxon>Alteromonadales</taxon>
        <taxon>Colwelliaceae</taxon>
        <taxon>Thalassotalea</taxon>
    </lineage>
</organism>
<protein>
    <submittedName>
        <fullName evidence="3">Multidrug resistance efflux pump</fullName>
    </submittedName>
</protein>
<dbReference type="Gene3D" id="2.40.50.100">
    <property type="match status" value="1"/>
</dbReference>
<dbReference type="OrthoDB" id="107989at2"/>
<dbReference type="PANTHER" id="PTHR30469:SF11">
    <property type="entry name" value="BLL4320 PROTEIN"/>
    <property type="match status" value="1"/>
</dbReference>
<accession>A0A1I0BR83</accession>
<dbReference type="Gene3D" id="2.40.30.170">
    <property type="match status" value="1"/>
</dbReference>
<dbReference type="SUPFAM" id="SSF111369">
    <property type="entry name" value="HlyD-like secretion proteins"/>
    <property type="match status" value="1"/>
</dbReference>
<dbReference type="EMBL" id="FOHK01000004">
    <property type="protein sequence ID" value="SET09414.1"/>
    <property type="molecule type" value="Genomic_DNA"/>
</dbReference>
<keyword evidence="4" id="KW-1185">Reference proteome</keyword>
<reference evidence="3 4" key="1">
    <citation type="submission" date="2016-10" db="EMBL/GenBank/DDBJ databases">
        <authorList>
            <person name="de Groot N.N."/>
        </authorList>
    </citation>
    <scope>NUCLEOTIDE SEQUENCE [LARGE SCALE GENOMIC DNA]</scope>
    <source>
        <strain evidence="3 4">DSM 19706</strain>
    </source>
</reference>
<dbReference type="PANTHER" id="PTHR30469">
    <property type="entry name" value="MULTIDRUG RESISTANCE PROTEIN MDTA"/>
    <property type="match status" value="1"/>
</dbReference>
<evidence type="ECO:0000313" key="4">
    <source>
        <dbReference type="Proteomes" id="UP000199308"/>
    </source>
</evidence>
<keyword evidence="2" id="KW-1133">Transmembrane helix</keyword>
<evidence type="ECO:0000313" key="3">
    <source>
        <dbReference type="EMBL" id="SET09414.1"/>
    </source>
</evidence>
<sequence length="315" mass="34788">MKELLLPYCLVMWLLFKFGVIKTRPRNVFTAVSFGVLIAFSLLVANRFWSPVDFTKSTQVRAPHAVMSPAVGFQVKHVFVEHNQYVKKGELLYTLYDTYVQSDIRAVESELALADIELKRLEKIGQYASQAELDDARNKVTDLEEQLHSLEVSLDDYTVEAPFDGKVSLVMIADGTVIGSLHIYDTSKKFVQMRIPEQAYPFVKAGQFAEFYVDSHAGHVFRARVKSIGTAKGETTGTLLPQEESLTQFVGKGMSAKGRIVVLEMDSETAAMLPIGATGSAWISAEKPSPLLGFVDIIGGATVRLHSAKAFLSAM</sequence>
<dbReference type="GO" id="GO:1990281">
    <property type="term" value="C:efflux pump complex"/>
    <property type="evidence" value="ECO:0007669"/>
    <property type="project" value="TreeGrafter"/>
</dbReference>
<feature type="transmembrane region" description="Helical" evidence="2">
    <location>
        <begin position="29"/>
        <end position="49"/>
    </location>
</feature>
<keyword evidence="1" id="KW-0175">Coiled coil</keyword>
<dbReference type="Proteomes" id="UP000199308">
    <property type="component" value="Unassembled WGS sequence"/>
</dbReference>
<evidence type="ECO:0000256" key="2">
    <source>
        <dbReference type="SAM" id="Phobius"/>
    </source>
</evidence>
<keyword evidence="2" id="KW-0812">Transmembrane</keyword>